<keyword evidence="2" id="KW-1185">Reference proteome</keyword>
<evidence type="ECO:0000313" key="2">
    <source>
        <dbReference type="Proteomes" id="UP000266313"/>
    </source>
</evidence>
<dbReference type="AlphaFoldDB" id="A0A250KXK6"/>
<dbReference type="EMBL" id="AP017928">
    <property type="protein sequence ID" value="BBA34499.1"/>
    <property type="molecule type" value="Genomic_DNA"/>
</dbReference>
<protein>
    <submittedName>
        <fullName evidence="1">Uncharacterized protein</fullName>
    </submittedName>
</protein>
<organism evidence="1 2">
    <name type="scientific">Methylocaldum marinum</name>
    <dbReference type="NCBI Taxonomy" id="1432792"/>
    <lineage>
        <taxon>Bacteria</taxon>
        <taxon>Pseudomonadati</taxon>
        <taxon>Pseudomonadota</taxon>
        <taxon>Gammaproteobacteria</taxon>
        <taxon>Methylococcales</taxon>
        <taxon>Methylococcaceae</taxon>
        <taxon>Methylocaldum</taxon>
    </lineage>
</organism>
<evidence type="ECO:0000313" key="1">
    <source>
        <dbReference type="EMBL" id="BBA34499.1"/>
    </source>
</evidence>
<reference evidence="1 2" key="1">
    <citation type="submission" date="2016-12" db="EMBL/GenBank/DDBJ databases">
        <title>Genome sequencing of Methylocaldum marinum.</title>
        <authorList>
            <person name="Takeuchi M."/>
            <person name="Kamagata Y."/>
            <person name="Hiraoka S."/>
            <person name="Oshima K."/>
            <person name="Hattori M."/>
            <person name="Iwasaki W."/>
        </authorList>
    </citation>
    <scope>NUCLEOTIDE SEQUENCE [LARGE SCALE GENOMIC DNA]</scope>
    <source>
        <strain evidence="1 2">S8</strain>
    </source>
</reference>
<proteinExistence type="predicted"/>
<dbReference type="Proteomes" id="UP000266313">
    <property type="component" value="Chromosome"/>
</dbReference>
<gene>
    <name evidence="1" type="ORF">sS8_2548</name>
</gene>
<accession>A0A250KXK6</accession>
<dbReference type="KEGG" id="mmai:sS8_2548"/>
<name>A0A250KXK6_9GAMM</name>
<sequence length="153" mass="16671">MSAVKAPLPDKKLGLDEEEIKAAFAELQPAIQGLIDTYNVHVVISALASTYLGLLQEAGLPQDRADTESRRIQALLSRHRYNRRAAASALEAIGHFCTRLSRRGISARASVWIVGDAMNRIISGMRDGPVKKDLVSINLRLAGLQISCLPANR</sequence>